<dbReference type="SUPFAM" id="SSF52540">
    <property type="entry name" value="P-loop containing nucleoside triphosphate hydrolases"/>
    <property type="match status" value="1"/>
</dbReference>
<evidence type="ECO:0000259" key="4">
    <source>
        <dbReference type="SMART" id="SM00382"/>
    </source>
</evidence>
<dbReference type="Gene3D" id="3.40.50.300">
    <property type="entry name" value="P-loop containing nucleotide triphosphate hydrolases"/>
    <property type="match status" value="1"/>
</dbReference>
<dbReference type="Pfam" id="PF13335">
    <property type="entry name" value="Mg_chelatase_C"/>
    <property type="match status" value="1"/>
</dbReference>
<keyword evidence="2" id="KW-0547">Nucleotide-binding</keyword>
<name>A0A1H8AL31_9FIRM</name>
<evidence type="ECO:0000256" key="1">
    <source>
        <dbReference type="ARBA" id="ARBA00006354"/>
    </source>
</evidence>
<dbReference type="InterPro" id="IPR025158">
    <property type="entry name" value="Mg_chelat-rel_C"/>
</dbReference>
<evidence type="ECO:0000313" key="6">
    <source>
        <dbReference type="Proteomes" id="UP000199158"/>
    </source>
</evidence>
<dbReference type="InterPro" id="IPR004482">
    <property type="entry name" value="Mg_chelat-rel"/>
</dbReference>
<dbReference type="GO" id="GO:0003677">
    <property type="term" value="F:DNA binding"/>
    <property type="evidence" value="ECO:0007669"/>
    <property type="project" value="InterPro"/>
</dbReference>
<gene>
    <name evidence="5" type="ORF">SAMN05216180_1396</name>
</gene>
<dbReference type="Proteomes" id="UP000199158">
    <property type="component" value="Unassembled WGS sequence"/>
</dbReference>
<accession>A0A1H8AL31</accession>
<reference evidence="5 6" key="1">
    <citation type="submission" date="2016-10" db="EMBL/GenBank/DDBJ databases">
        <authorList>
            <person name="de Groot N.N."/>
        </authorList>
    </citation>
    <scope>NUCLEOTIDE SEQUENCE [LARGE SCALE GENOMIC DNA]</scope>
    <source>
        <strain evidence="5 6">CGMCC 1.5070</strain>
    </source>
</reference>
<dbReference type="InterPro" id="IPR000523">
    <property type="entry name" value="Mg_chelatse_chII-like_cat_dom"/>
</dbReference>
<dbReference type="InterPro" id="IPR045006">
    <property type="entry name" value="CHLI-like"/>
</dbReference>
<organism evidence="5 6">
    <name type="scientific">Hydrogenoanaerobacterium saccharovorans</name>
    <dbReference type="NCBI Taxonomy" id="474960"/>
    <lineage>
        <taxon>Bacteria</taxon>
        <taxon>Bacillati</taxon>
        <taxon>Bacillota</taxon>
        <taxon>Clostridia</taxon>
        <taxon>Eubacteriales</taxon>
        <taxon>Oscillospiraceae</taxon>
        <taxon>Hydrogenoanaerobacterium</taxon>
    </lineage>
</organism>
<keyword evidence="3" id="KW-0067">ATP-binding</keyword>
<sequence length="515" mass="55435">MTEIFTSINSFGLFGMNAYGVSVEIDLSRGIPMFEIVGLPDTAVKESRDRVRSAIKNGGFEFPLGRVVVNLAPADVKKIGSLYDLPLFIGLLYVSGVIERDLSDCAFIGELSLSGEICPASGILPMVMEAKAQGIRSIFVPYANSAEGAVVEGIEVYPVKNITELIDHLKGTKTLPAAQAKPFEAGVADSLLDYSEVKGQAGAKRALEIAAAGGHNVLLIGPPGSGKSMLAKRLPTILPPLTFDEAIETTKIHSIAGALPAGVSLISARPYRHPHHTVSAVALSGGSAYPKPGEISLAHNGVLFLDELPEFTRPAMEVLRQPIEDGCVSISRVNGTYTYPCSVMLVGAMNPCKCGYFGHPTRQCSCSPVSVSKYLSKISGPLLDRLDLHIEVMPVEFEHLSSGQKAECSADIRARVSAARALQVERYKKFGISCNAKITPAMLDEFCIMTPAAKNILKRAFDTMGLSARGYDRILKVARTIADLDRAQKIDTCHIAEAVQYRSLDRKYWAGNAHR</sequence>
<dbReference type="InterPro" id="IPR027417">
    <property type="entry name" value="P-loop_NTPase"/>
</dbReference>
<protein>
    <submittedName>
        <fullName evidence="5">Magnesium chelatase family protein</fullName>
    </submittedName>
</protein>
<feature type="domain" description="AAA+ ATPase" evidence="4">
    <location>
        <begin position="213"/>
        <end position="397"/>
    </location>
</feature>
<dbReference type="AlphaFoldDB" id="A0A1H8AL31"/>
<dbReference type="InterPro" id="IPR020568">
    <property type="entry name" value="Ribosomal_Su5_D2-typ_SF"/>
</dbReference>
<evidence type="ECO:0000256" key="2">
    <source>
        <dbReference type="ARBA" id="ARBA00022741"/>
    </source>
</evidence>
<dbReference type="GO" id="GO:0005524">
    <property type="term" value="F:ATP binding"/>
    <property type="evidence" value="ECO:0007669"/>
    <property type="project" value="UniProtKB-KW"/>
</dbReference>
<dbReference type="PANTHER" id="PTHR32039:SF7">
    <property type="entry name" value="COMPETENCE PROTEIN COMM"/>
    <property type="match status" value="1"/>
</dbReference>
<dbReference type="Pfam" id="PF01078">
    <property type="entry name" value="Mg_chelatase"/>
    <property type="match status" value="1"/>
</dbReference>
<dbReference type="SMART" id="SM00382">
    <property type="entry name" value="AAA"/>
    <property type="match status" value="1"/>
</dbReference>
<dbReference type="InterPro" id="IPR003593">
    <property type="entry name" value="AAA+_ATPase"/>
</dbReference>
<dbReference type="RefSeq" id="WP_341465115.1">
    <property type="nucleotide sequence ID" value="NZ_FOCG01000001.1"/>
</dbReference>
<evidence type="ECO:0000313" key="5">
    <source>
        <dbReference type="EMBL" id="SEM71233.1"/>
    </source>
</evidence>
<dbReference type="NCBIfam" id="TIGR00368">
    <property type="entry name" value="YifB family Mg chelatase-like AAA ATPase"/>
    <property type="match status" value="1"/>
</dbReference>
<evidence type="ECO:0000256" key="3">
    <source>
        <dbReference type="ARBA" id="ARBA00022840"/>
    </source>
</evidence>
<dbReference type="InterPro" id="IPR001208">
    <property type="entry name" value="MCM_dom"/>
</dbReference>
<comment type="similarity">
    <text evidence="1">Belongs to the Mg-chelatase subunits D/I family. ComM subfamily.</text>
</comment>
<dbReference type="InterPro" id="IPR014721">
    <property type="entry name" value="Ribsml_uS5_D2-typ_fold_subgr"/>
</dbReference>
<dbReference type="Pfam" id="PF13541">
    <property type="entry name" value="ChlI"/>
    <property type="match status" value="1"/>
</dbReference>
<dbReference type="EMBL" id="FOCG01000001">
    <property type="protein sequence ID" value="SEM71233.1"/>
    <property type="molecule type" value="Genomic_DNA"/>
</dbReference>
<proteinExistence type="inferred from homology"/>
<dbReference type="STRING" id="474960.SAMN05216180_1396"/>
<dbReference type="PRINTS" id="PR01657">
    <property type="entry name" value="MCMFAMILY"/>
</dbReference>
<keyword evidence="6" id="KW-1185">Reference proteome</keyword>
<dbReference type="PANTHER" id="PTHR32039">
    <property type="entry name" value="MAGNESIUM-CHELATASE SUBUNIT CHLI"/>
    <property type="match status" value="1"/>
</dbReference>
<dbReference type="Gene3D" id="3.30.230.10">
    <property type="match status" value="1"/>
</dbReference>
<dbReference type="SUPFAM" id="SSF54211">
    <property type="entry name" value="Ribosomal protein S5 domain 2-like"/>
    <property type="match status" value="1"/>
</dbReference>